<organism evidence="7 8">
    <name type="scientific">Plectosphaerella plurivora</name>
    <dbReference type="NCBI Taxonomy" id="936078"/>
    <lineage>
        <taxon>Eukaryota</taxon>
        <taxon>Fungi</taxon>
        <taxon>Dikarya</taxon>
        <taxon>Ascomycota</taxon>
        <taxon>Pezizomycotina</taxon>
        <taxon>Sordariomycetes</taxon>
        <taxon>Hypocreomycetidae</taxon>
        <taxon>Glomerellales</taxon>
        <taxon>Plectosphaerellaceae</taxon>
        <taxon>Plectosphaerella</taxon>
    </lineage>
</organism>
<dbReference type="Proteomes" id="UP000770015">
    <property type="component" value="Unassembled WGS sequence"/>
</dbReference>
<feature type="chain" id="PRO_5040192188" description="FAD-binding PCMH-type domain-containing protein" evidence="5">
    <location>
        <begin position="21"/>
        <end position="492"/>
    </location>
</feature>
<dbReference type="Gene3D" id="3.30.465.10">
    <property type="match status" value="1"/>
</dbReference>
<dbReference type="GO" id="GO:0016491">
    <property type="term" value="F:oxidoreductase activity"/>
    <property type="evidence" value="ECO:0007669"/>
    <property type="project" value="UniProtKB-KW"/>
</dbReference>
<dbReference type="InterPro" id="IPR016166">
    <property type="entry name" value="FAD-bd_PCMH"/>
</dbReference>
<protein>
    <recommendedName>
        <fullName evidence="6">FAD-binding PCMH-type domain-containing protein</fullName>
    </recommendedName>
</protein>
<comment type="caution">
    <text evidence="7">The sequence shown here is derived from an EMBL/GenBank/DDBJ whole genome shotgun (WGS) entry which is preliminary data.</text>
</comment>
<keyword evidence="3" id="KW-0274">FAD</keyword>
<dbReference type="AlphaFoldDB" id="A0A9P9A5X2"/>
<dbReference type="PROSITE" id="PS51387">
    <property type="entry name" value="FAD_PCMH"/>
    <property type="match status" value="1"/>
</dbReference>
<evidence type="ECO:0000313" key="8">
    <source>
        <dbReference type="Proteomes" id="UP000770015"/>
    </source>
</evidence>
<evidence type="ECO:0000256" key="2">
    <source>
        <dbReference type="ARBA" id="ARBA00022630"/>
    </source>
</evidence>
<dbReference type="SUPFAM" id="SSF56176">
    <property type="entry name" value="FAD-binding/transporter-associated domain-like"/>
    <property type="match status" value="1"/>
</dbReference>
<dbReference type="EMBL" id="JAGSXJ010000045">
    <property type="protein sequence ID" value="KAH6662628.1"/>
    <property type="molecule type" value="Genomic_DNA"/>
</dbReference>
<name>A0A9P9A5X2_9PEZI</name>
<accession>A0A9P9A5X2</accession>
<dbReference type="GO" id="GO:0071949">
    <property type="term" value="F:FAD binding"/>
    <property type="evidence" value="ECO:0007669"/>
    <property type="project" value="InterPro"/>
</dbReference>
<dbReference type="InterPro" id="IPR006094">
    <property type="entry name" value="Oxid_FAD_bind_N"/>
</dbReference>
<sequence length="492" mass="53331">MKLQAPVLTVLAGTGALVAAVDTGVQSACSQLRASFPDNVLMPNSTRYDAERTNVWDIRSNSKPACIFLPTTADAVAQGVTIFHREKTQFAIRGGGHMNYPGSNGIDNGVLVALGELKQTTVNPNASTIDVGPGAKWVDVYTALAPYDLYTIGGRLKTIGVPGLTLIGGVGYFINKYGHTMDNVLSYDVVLGNGTQVVASQASNPELFWALKGGGSSFGLVTKFTFKAYHVPLASSTFQVFDQDHAHDFIRAACDMVLTEDGKIGAGAVININYNLTTGTVTPQVFGLEESTVSPPPRFSSFNAIPAVSRTNAVVKPLDWHSRLDTPNQMFRIQFAHHTVKPDAEQLIYIYEEWLAAVQEIAEVPGLFPTLVLNLAPASAAAVAKNNGVGNTFGIDDDQSYIWWQFATSWANAEDDLRVTAWQKRHLARLHEDNQAKGLASDFVYMGDAGEWQDAHSTYGEENIARMRAARDAYDPDLTFTTLNWGGFKLSA</sequence>
<comment type="similarity">
    <text evidence="1">Belongs to the oxygen-dependent FAD-linked oxidoreductase family.</text>
</comment>
<reference evidence="7" key="1">
    <citation type="journal article" date="2021" name="Nat. Commun.">
        <title>Genetic determinants of endophytism in the Arabidopsis root mycobiome.</title>
        <authorList>
            <person name="Mesny F."/>
            <person name="Miyauchi S."/>
            <person name="Thiergart T."/>
            <person name="Pickel B."/>
            <person name="Atanasova L."/>
            <person name="Karlsson M."/>
            <person name="Huettel B."/>
            <person name="Barry K.W."/>
            <person name="Haridas S."/>
            <person name="Chen C."/>
            <person name="Bauer D."/>
            <person name="Andreopoulos W."/>
            <person name="Pangilinan J."/>
            <person name="LaButti K."/>
            <person name="Riley R."/>
            <person name="Lipzen A."/>
            <person name="Clum A."/>
            <person name="Drula E."/>
            <person name="Henrissat B."/>
            <person name="Kohler A."/>
            <person name="Grigoriev I.V."/>
            <person name="Martin F.M."/>
            <person name="Hacquard S."/>
        </authorList>
    </citation>
    <scope>NUCLEOTIDE SEQUENCE</scope>
    <source>
        <strain evidence="7">MPI-SDFR-AT-0117</strain>
    </source>
</reference>
<evidence type="ECO:0000256" key="1">
    <source>
        <dbReference type="ARBA" id="ARBA00005466"/>
    </source>
</evidence>
<keyword evidence="4" id="KW-0560">Oxidoreductase</keyword>
<feature type="domain" description="FAD-binding PCMH-type" evidence="6">
    <location>
        <begin position="60"/>
        <end position="231"/>
    </location>
</feature>
<keyword evidence="5" id="KW-0732">Signal</keyword>
<dbReference type="PANTHER" id="PTHR42973:SF53">
    <property type="entry name" value="FAD-BINDING PCMH-TYPE DOMAIN-CONTAINING PROTEIN-RELATED"/>
    <property type="match status" value="1"/>
</dbReference>
<evidence type="ECO:0000259" key="6">
    <source>
        <dbReference type="PROSITE" id="PS51387"/>
    </source>
</evidence>
<evidence type="ECO:0000256" key="5">
    <source>
        <dbReference type="SAM" id="SignalP"/>
    </source>
</evidence>
<feature type="signal peptide" evidence="5">
    <location>
        <begin position="1"/>
        <end position="20"/>
    </location>
</feature>
<evidence type="ECO:0000256" key="4">
    <source>
        <dbReference type="ARBA" id="ARBA00023002"/>
    </source>
</evidence>
<dbReference type="PANTHER" id="PTHR42973">
    <property type="entry name" value="BINDING OXIDOREDUCTASE, PUTATIVE (AFU_ORTHOLOGUE AFUA_1G17690)-RELATED"/>
    <property type="match status" value="1"/>
</dbReference>
<dbReference type="InterPro" id="IPR036318">
    <property type="entry name" value="FAD-bd_PCMH-like_sf"/>
</dbReference>
<keyword evidence="8" id="KW-1185">Reference proteome</keyword>
<dbReference type="InterPro" id="IPR016169">
    <property type="entry name" value="FAD-bd_PCMH_sub2"/>
</dbReference>
<evidence type="ECO:0000256" key="3">
    <source>
        <dbReference type="ARBA" id="ARBA00022827"/>
    </source>
</evidence>
<gene>
    <name evidence="7" type="ORF">F5X68DRAFT_178113</name>
</gene>
<dbReference type="Pfam" id="PF01565">
    <property type="entry name" value="FAD_binding_4"/>
    <property type="match status" value="1"/>
</dbReference>
<proteinExistence type="inferred from homology"/>
<dbReference type="OrthoDB" id="2151789at2759"/>
<evidence type="ECO:0000313" key="7">
    <source>
        <dbReference type="EMBL" id="KAH6662628.1"/>
    </source>
</evidence>
<dbReference type="InterPro" id="IPR050416">
    <property type="entry name" value="FAD-linked_Oxidoreductase"/>
</dbReference>
<keyword evidence="2" id="KW-0285">Flavoprotein</keyword>